<comment type="caution">
    <text evidence="2">The sequence shown here is derived from an EMBL/GenBank/DDBJ whole genome shotgun (WGS) entry which is preliminary data.</text>
</comment>
<dbReference type="Proteomes" id="UP000886523">
    <property type="component" value="Unassembled WGS sequence"/>
</dbReference>
<evidence type="ECO:0000313" key="3">
    <source>
        <dbReference type="Proteomes" id="UP000886523"/>
    </source>
</evidence>
<dbReference type="AlphaFoldDB" id="A0A9P6DN04"/>
<feature type="region of interest" description="Disordered" evidence="1">
    <location>
        <begin position="167"/>
        <end position="194"/>
    </location>
</feature>
<evidence type="ECO:0000256" key="1">
    <source>
        <dbReference type="SAM" id="MobiDB-lite"/>
    </source>
</evidence>
<accession>A0A9P6DN04</accession>
<proteinExistence type="predicted"/>
<feature type="region of interest" description="Disordered" evidence="1">
    <location>
        <begin position="102"/>
        <end position="146"/>
    </location>
</feature>
<gene>
    <name evidence="2" type="ORF">BS47DRAFT_1365946</name>
</gene>
<keyword evidence="3" id="KW-1185">Reference proteome</keyword>
<reference evidence="2" key="1">
    <citation type="journal article" date="2020" name="Nat. Commun.">
        <title>Large-scale genome sequencing of mycorrhizal fungi provides insights into the early evolution of symbiotic traits.</title>
        <authorList>
            <person name="Miyauchi S."/>
            <person name="Kiss E."/>
            <person name="Kuo A."/>
            <person name="Drula E."/>
            <person name="Kohler A."/>
            <person name="Sanchez-Garcia M."/>
            <person name="Morin E."/>
            <person name="Andreopoulos B."/>
            <person name="Barry K.W."/>
            <person name="Bonito G."/>
            <person name="Buee M."/>
            <person name="Carver A."/>
            <person name="Chen C."/>
            <person name="Cichocki N."/>
            <person name="Clum A."/>
            <person name="Culley D."/>
            <person name="Crous P.W."/>
            <person name="Fauchery L."/>
            <person name="Girlanda M."/>
            <person name="Hayes R.D."/>
            <person name="Keri Z."/>
            <person name="LaButti K."/>
            <person name="Lipzen A."/>
            <person name="Lombard V."/>
            <person name="Magnuson J."/>
            <person name="Maillard F."/>
            <person name="Murat C."/>
            <person name="Nolan M."/>
            <person name="Ohm R.A."/>
            <person name="Pangilinan J."/>
            <person name="Pereira M.F."/>
            <person name="Perotto S."/>
            <person name="Peter M."/>
            <person name="Pfister S."/>
            <person name="Riley R."/>
            <person name="Sitrit Y."/>
            <person name="Stielow J.B."/>
            <person name="Szollosi G."/>
            <person name="Zifcakova L."/>
            <person name="Stursova M."/>
            <person name="Spatafora J.W."/>
            <person name="Tedersoo L."/>
            <person name="Vaario L.M."/>
            <person name="Yamada A."/>
            <person name="Yan M."/>
            <person name="Wang P."/>
            <person name="Xu J."/>
            <person name="Bruns T."/>
            <person name="Baldrian P."/>
            <person name="Vilgalys R."/>
            <person name="Dunand C."/>
            <person name="Henrissat B."/>
            <person name="Grigoriev I.V."/>
            <person name="Hibbett D."/>
            <person name="Nagy L.G."/>
            <person name="Martin F.M."/>
        </authorList>
    </citation>
    <scope>NUCLEOTIDE SEQUENCE</scope>
    <source>
        <strain evidence="2">UP504</strain>
    </source>
</reference>
<evidence type="ECO:0000313" key="2">
    <source>
        <dbReference type="EMBL" id="KAF9508476.1"/>
    </source>
</evidence>
<name>A0A9P6DN04_9AGAM</name>
<dbReference type="EMBL" id="MU129058">
    <property type="protein sequence ID" value="KAF9508476.1"/>
    <property type="molecule type" value="Genomic_DNA"/>
</dbReference>
<protein>
    <submittedName>
        <fullName evidence="2">Uncharacterized protein</fullName>
    </submittedName>
</protein>
<sequence length="295" mass="32064">MTRMQCGLRDFSASELAHILVIYQGHQARDGATYLPGRSCVALLDPFSLRETPAELSTDEAQGEIRGHAQPPRTPTLAYPQPPQQQIKYGAAHPLQRVCGNPGLGPFSLHETDPKNAQTTSTAKYRSTQPPKTPTRTLYDNETSTAPHTRFSGCVAILGQAQGQTRECAAPQTARPSSTRNLHDESNTVPDARFGGCLAQLGSFSLHQTRQGQNTGTRAATQDPNLRLPMIYMNQTRCHTPAEAGLPSLQHMKPYCREPKSANPPGSPARKTLSSPPPHQAPSKTPPTKTQHENP</sequence>
<organism evidence="2 3">
    <name type="scientific">Hydnum rufescens UP504</name>
    <dbReference type="NCBI Taxonomy" id="1448309"/>
    <lineage>
        <taxon>Eukaryota</taxon>
        <taxon>Fungi</taxon>
        <taxon>Dikarya</taxon>
        <taxon>Basidiomycota</taxon>
        <taxon>Agaricomycotina</taxon>
        <taxon>Agaricomycetes</taxon>
        <taxon>Cantharellales</taxon>
        <taxon>Hydnaceae</taxon>
        <taxon>Hydnum</taxon>
    </lineage>
</organism>
<feature type="compositionally biased region" description="Polar residues" evidence="1">
    <location>
        <begin position="115"/>
        <end position="146"/>
    </location>
</feature>
<feature type="region of interest" description="Disordered" evidence="1">
    <location>
        <begin position="251"/>
        <end position="295"/>
    </location>
</feature>